<dbReference type="AlphaFoldDB" id="A0AA36J1F1"/>
<keyword evidence="1" id="KW-0175">Coiled coil</keyword>
<protein>
    <submittedName>
        <fullName evidence="3">Uncharacterized protein</fullName>
    </submittedName>
</protein>
<evidence type="ECO:0000313" key="3">
    <source>
        <dbReference type="EMBL" id="CAJ1397847.1"/>
    </source>
</evidence>
<comment type="caution">
    <text evidence="3">The sequence shown here is derived from an EMBL/GenBank/DDBJ whole genome shotgun (WGS) entry which is preliminary data.</text>
</comment>
<sequence>MARREKKVVLLCAVLALAFYSPSLGWSSAEDEQLKKTLKVWKQPHNLRIAGKSFAVDTVSQGSQQWQVRATESGNSSTALFAAREGGGQVTYGLNYDSTHSRYQPSRAKLGFAAATDEDGSNVDWTLRVAGKRSEPLHISMTGNGDDVLYEAAVGVERPLRGNVLGRYGLDIKRRPGQSWRPWLRHGLGLLYNSSVGEAKVNVFSTSEASNISSNEWAASLKGRLEGWSAKRGGKILSRDPQYLLRLSPNGLDALVRAPAKRGFAFGVNGHVSPKAEYDAEGYLEWDGKHEVINGLTLEVDTKASAKKGTVTLHPLGLTAVADLEKLAPKLAGGDSKVALRMLYKLDGDHPSLQGLASVSPAQVPQLRATGTAAYSDNGETSGALRVTMEDLHGVDARYELATAKGSYRHASEVRLPRVEFGGGSYLRGTGKFYKGSEWGEKPRVQLGVQYEGKVNVNGRSLDLGGESAAFDSGRSLLDEMGRPWTSPEMRKARNSAQVLRRRIASDFGEAQRLQPCRLLDWLEACLPGQVIIEGQMVTKAHHMEVTMPLGATIPGVPVVELLRVMRDATSSQEDEKMQQHAEVLSSVLALLEVDVLPDEEAPEGEDGDGPRRTPSYGQVAQKKMAEMSKEIEVLHAEQSRIQREAEQLRARNSTLATFLASAERSAAQLRTALTEAGISIGSPKQAQGEACAEDTGKDFQELESWAARLRETSPKKGTPKRLCL</sequence>
<feature type="coiled-coil region" evidence="1">
    <location>
        <begin position="625"/>
        <end position="652"/>
    </location>
</feature>
<dbReference type="Proteomes" id="UP001178507">
    <property type="component" value="Unassembled WGS sequence"/>
</dbReference>
<evidence type="ECO:0000256" key="1">
    <source>
        <dbReference type="SAM" id="Coils"/>
    </source>
</evidence>
<keyword evidence="2" id="KW-0732">Signal</keyword>
<proteinExistence type="predicted"/>
<organism evidence="3 4">
    <name type="scientific">Effrenium voratum</name>
    <dbReference type="NCBI Taxonomy" id="2562239"/>
    <lineage>
        <taxon>Eukaryota</taxon>
        <taxon>Sar</taxon>
        <taxon>Alveolata</taxon>
        <taxon>Dinophyceae</taxon>
        <taxon>Suessiales</taxon>
        <taxon>Symbiodiniaceae</taxon>
        <taxon>Effrenium</taxon>
    </lineage>
</organism>
<reference evidence="3" key="1">
    <citation type="submission" date="2023-08" db="EMBL/GenBank/DDBJ databases">
        <authorList>
            <person name="Chen Y."/>
            <person name="Shah S."/>
            <person name="Dougan E. K."/>
            <person name="Thang M."/>
            <person name="Chan C."/>
        </authorList>
    </citation>
    <scope>NUCLEOTIDE SEQUENCE</scope>
</reference>
<keyword evidence="4" id="KW-1185">Reference proteome</keyword>
<feature type="signal peptide" evidence="2">
    <location>
        <begin position="1"/>
        <end position="25"/>
    </location>
</feature>
<gene>
    <name evidence="3" type="ORF">EVOR1521_LOCUS21785</name>
</gene>
<evidence type="ECO:0000313" key="4">
    <source>
        <dbReference type="Proteomes" id="UP001178507"/>
    </source>
</evidence>
<dbReference type="EMBL" id="CAUJNA010003281">
    <property type="protein sequence ID" value="CAJ1397847.1"/>
    <property type="molecule type" value="Genomic_DNA"/>
</dbReference>
<accession>A0AA36J1F1</accession>
<feature type="chain" id="PRO_5041333936" evidence="2">
    <location>
        <begin position="26"/>
        <end position="725"/>
    </location>
</feature>
<evidence type="ECO:0000256" key="2">
    <source>
        <dbReference type="SAM" id="SignalP"/>
    </source>
</evidence>
<name>A0AA36J1F1_9DINO</name>